<keyword evidence="3" id="KW-0812">Transmembrane</keyword>
<dbReference type="GeneID" id="19264899"/>
<dbReference type="CDD" id="cd12148">
    <property type="entry name" value="fungal_TF_MHR"/>
    <property type="match status" value="1"/>
</dbReference>
<evidence type="ECO:0000256" key="3">
    <source>
        <dbReference type="SAM" id="Phobius"/>
    </source>
</evidence>
<keyword evidence="3" id="KW-1133">Transmembrane helix</keyword>
<sequence length="854" mass="94824">MIAPSLPTNQTEVRHMSPPETPDGAHRARVVRACVRCRKQKLKVSFLVSPLFLLGGLNFSVGNGLAKRKCTLLQCDTARPCTLCRRSGFPCEARDDNGSAKIKRAVRRAKRDPIPPDSASPEQKKHNLPLNPSRASPQFQSHSPGQSQGPHGNLSERQRFGANSSAVGFAARIFGDSAGSHASDISKSIPGYAGRSKMGCAGPPWSLVTMQCPPPMLLEALIDVYFDRMHWFTLIFHEPSFRQAAKHVLSRTSWHRDELGFVLACLMVSAVGLKCVVRDPSWIGHAMLTEESWDAVTLLEALIKEVRFHLLDLLDDCSIETVQVCSLLGTYYVFHASPTLAWSILGMAVRTAYALTLHCDGDDDNATGKDYDPVVAQVRRRNWNHILVADTFAAMIYGRPVSLDAAFSYVQPLDDLDDLVLGPGLSKHPLLTANSPRSASSRPVSRQTFHALKYYLYDIVREALNRFRLLRLQSPISPAELVSLVEAVQHVRSLLYAWKADLPAVFDTNPTSQEAILAELSSIPDLSPEEQKSRRHLSLQINALNVTYNSAVIFIHRPLLEYRVAADSRQALSSETLQVVSESLQLSVNAALEMSRVPVPHLENQFAMSFVLMNFFTAGVILCIPPTTWPLSSIAHEAKAGTLRIIHASRALKPVTPIASHTEQLLTGLLRRSLQQEVDSGLHQEHNVRIESDRRYPASMDQTMRYSQQNHLPIQNETEARNEQANQVPVQEAPGFSQADRQGPISGDQMRMANGSLFPLTHNGEIEDANVMHSANTIYDENGNLVISNNDPRRGAIDYHYAEQRHQVDSQLDEVFGIFGQTLVLHDKHALYRTVIYQHIADSESLSAFQLGAK</sequence>
<keyword evidence="3" id="KW-0472">Membrane</keyword>
<dbReference type="PANTHER" id="PTHR46910:SF17">
    <property type="entry name" value="SCFA-RELATED"/>
    <property type="match status" value="1"/>
</dbReference>
<feature type="compositionally biased region" description="Basic residues" evidence="2">
    <location>
        <begin position="101"/>
        <end position="110"/>
    </location>
</feature>
<dbReference type="EMBL" id="ADNJ02000001">
    <property type="protein sequence ID" value="KHO11669.1"/>
    <property type="molecule type" value="Genomic_DNA"/>
</dbReference>
<evidence type="ECO:0000256" key="1">
    <source>
        <dbReference type="ARBA" id="ARBA00023242"/>
    </source>
</evidence>
<dbReference type="RefSeq" id="XP_011410633.1">
    <property type="nucleotide sequence ID" value="XM_011412331.1"/>
</dbReference>
<dbReference type="Proteomes" id="UP000002498">
    <property type="component" value="Unassembled WGS sequence"/>
</dbReference>
<comment type="caution">
    <text evidence="5">The sequence shown here is derived from an EMBL/GenBank/DDBJ whole genome shotgun (WGS) entry which is preliminary data.</text>
</comment>
<dbReference type="PANTHER" id="PTHR46910">
    <property type="entry name" value="TRANSCRIPTION FACTOR PDR1"/>
    <property type="match status" value="1"/>
</dbReference>
<feature type="transmembrane region" description="Helical" evidence="3">
    <location>
        <begin position="46"/>
        <end position="66"/>
    </location>
</feature>
<evidence type="ECO:0000256" key="2">
    <source>
        <dbReference type="SAM" id="MobiDB-lite"/>
    </source>
</evidence>
<protein>
    <submittedName>
        <fullName evidence="5">Heat-labile enterotoxin, A chain</fullName>
    </submittedName>
</protein>
<dbReference type="InterPro" id="IPR036864">
    <property type="entry name" value="Zn2-C6_fun-type_DNA-bd_sf"/>
</dbReference>
<dbReference type="GO" id="GO:0000981">
    <property type="term" value="F:DNA-binding transcription factor activity, RNA polymerase II-specific"/>
    <property type="evidence" value="ECO:0007669"/>
    <property type="project" value="InterPro"/>
</dbReference>
<evidence type="ECO:0000313" key="5">
    <source>
        <dbReference type="EMBL" id="KHO11669.1"/>
    </source>
</evidence>
<proteinExistence type="predicted"/>
<accession>A0A0B2XID1</accession>
<dbReference type="HOGENOM" id="CLU_005767_1_0_1"/>
<dbReference type="Pfam" id="PF04082">
    <property type="entry name" value="Fungal_trans"/>
    <property type="match status" value="1"/>
</dbReference>
<organism evidence="5 6">
    <name type="scientific">Metarhizium robertsii (strain ARSEF 23 / ATCC MYA-3075)</name>
    <name type="common">Metarhizium anisopliae (strain ARSEF 23)</name>
    <dbReference type="NCBI Taxonomy" id="655844"/>
    <lineage>
        <taxon>Eukaryota</taxon>
        <taxon>Fungi</taxon>
        <taxon>Dikarya</taxon>
        <taxon>Ascomycota</taxon>
        <taxon>Pezizomycotina</taxon>
        <taxon>Sordariomycetes</taxon>
        <taxon>Hypocreomycetidae</taxon>
        <taxon>Hypocreales</taxon>
        <taxon>Clavicipitaceae</taxon>
        <taxon>Metarhizium</taxon>
    </lineage>
</organism>
<name>A0A0B2XID1_METRA</name>
<dbReference type="AlphaFoldDB" id="A0A0B2XID1"/>
<dbReference type="InterPro" id="IPR007219">
    <property type="entry name" value="XnlR_reg_dom"/>
</dbReference>
<dbReference type="InterPro" id="IPR050987">
    <property type="entry name" value="AtrR-like"/>
</dbReference>
<gene>
    <name evidence="5" type="ORF">MAA_10613</name>
</gene>
<feature type="compositionally biased region" description="Polar residues" evidence="2">
    <location>
        <begin position="133"/>
        <end position="150"/>
    </location>
</feature>
<reference evidence="5 6" key="2">
    <citation type="journal article" date="2014" name="Proc. Natl. Acad. Sci. U.S.A.">
        <title>Trajectory and genomic determinants of fungal-pathogen speciation and host adaptation.</title>
        <authorList>
            <person name="Hu X."/>
            <person name="Xiao G."/>
            <person name="Zheng P."/>
            <person name="Shang Y."/>
            <person name="Su Y."/>
            <person name="Zhang X."/>
            <person name="Liu X."/>
            <person name="Zhan S."/>
            <person name="St Leger R.J."/>
            <person name="Wang C."/>
        </authorList>
    </citation>
    <scope>GENOME REANNOTATION</scope>
    <source>
        <strain evidence="6">ARSEF 23 / ATCC MYA-3075</strain>
    </source>
</reference>
<dbReference type="GO" id="GO:0008270">
    <property type="term" value="F:zinc ion binding"/>
    <property type="evidence" value="ECO:0007669"/>
    <property type="project" value="InterPro"/>
</dbReference>
<keyword evidence="1" id="KW-0539">Nucleus</keyword>
<keyword evidence="6" id="KW-1185">Reference proteome</keyword>
<feature type="domain" description="Xylanolytic transcriptional activator regulatory" evidence="4">
    <location>
        <begin position="341"/>
        <end position="419"/>
    </location>
</feature>
<feature type="region of interest" description="Disordered" evidence="2">
    <location>
        <begin position="94"/>
        <end position="157"/>
    </location>
</feature>
<dbReference type="GO" id="GO:0006351">
    <property type="term" value="P:DNA-templated transcription"/>
    <property type="evidence" value="ECO:0007669"/>
    <property type="project" value="InterPro"/>
</dbReference>
<dbReference type="OrthoDB" id="3266505at2759"/>
<dbReference type="GO" id="GO:0003677">
    <property type="term" value="F:DNA binding"/>
    <property type="evidence" value="ECO:0007669"/>
    <property type="project" value="InterPro"/>
</dbReference>
<reference evidence="5 6" key="1">
    <citation type="journal article" date="2011" name="PLoS Genet.">
        <title>Genome sequencing and comparative transcriptomics of the model entomopathogenic fungi Metarhizium anisopliae and M. acridum.</title>
        <authorList>
            <person name="Gao Q."/>
            <person name="Jin K."/>
            <person name="Ying S.H."/>
            <person name="Zhang Y."/>
            <person name="Xiao G."/>
            <person name="Shang Y."/>
            <person name="Duan Z."/>
            <person name="Hu X."/>
            <person name="Xie X.Q."/>
            <person name="Zhou G."/>
            <person name="Peng G."/>
            <person name="Luo Z."/>
            <person name="Huang W."/>
            <person name="Wang B."/>
            <person name="Fang W."/>
            <person name="Wang S."/>
            <person name="Zhong Y."/>
            <person name="Ma L.J."/>
            <person name="St Leger R.J."/>
            <person name="Zhao G.P."/>
            <person name="Pei Y."/>
            <person name="Feng M.G."/>
            <person name="Xia Y."/>
            <person name="Wang C."/>
        </authorList>
    </citation>
    <scope>NUCLEOTIDE SEQUENCE [LARGE SCALE GENOMIC DNA]</scope>
    <source>
        <strain evidence="6">ARSEF 23 / ATCC MYA-3075</strain>
    </source>
</reference>
<evidence type="ECO:0000259" key="4">
    <source>
        <dbReference type="SMART" id="SM00906"/>
    </source>
</evidence>
<feature type="region of interest" description="Disordered" evidence="2">
    <location>
        <begin position="1"/>
        <end position="24"/>
    </location>
</feature>
<feature type="compositionally biased region" description="Polar residues" evidence="2">
    <location>
        <begin position="1"/>
        <end position="11"/>
    </location>
</feature>
<dbReference type="SMART" id="SM00906">
    <property type="entry name" value="Fungal_trans"/>
    <property type="match status" value="1"/>
</dbReference>
<evidence type="ECO:0000313" key="6">
    <source>
        <dbReference type="Proteomes" id="UP000002498"/>
    </source>
</evidence>
<dbReference type="KEGG" id="maj:MAA_10613"/>
<dbReference type="Gene3D" id="4.10.240.10">
    <property type="entry name" value="Zn(2)-C6 fungal-type DNA-binding domain"/>
    <property type="match status" value="1"/>
</dbReference>